<dbReference type="PANTHER" id="PTHR11255">
    <property type="entry name" value="DIACYLGLYCEROL KINASE"/>
    <property type="match status" value="1"/>
</dbReference>
<evidence type="ECO:0000256" key="15">
    <source>
        <dbReference type="ARBA" id="ARBA00022777"/>
    </source>
</evidence>
<keyword evidence="19" id="KW-0443">Lipid metabolism</keyword>
<dbReference type="Pfam" id="PF00609">
    <property type="entry name" value="DAGK_acc"/>
    <property type="match status" value="1"/>
</dbReference>
<evidence type="ECO:0000256" key="37">
    <source>
        <dbReference type="ARBA" id="ARBA00050897"/>
    </source>
</evidence>
<comment type="catalytic activity">
    <reaction evidence="39">
        <text>1,2-ditetradecanoyl-sn-glycerol + ATP = 1,2-ditetradecanoyl-sn-glycero-3-phosphate + ADP + H(+)</text>
        <dbReference type="Rhea" id="RHEA:43444"/>
        <dbReference type="ChEBI" id="CHEBI:15378"/>
        <dbReference type="ChEBI" id="CHEBI:30616"/>
        <dbReference type="ChEBI" id="CHEBI:80651"/>
        <dbReference type="ChEBI" id="CHEBI:83550"/>
        <dbReference type="ChEBI" id="CHEBI:456216"/>
    </reaction>
    <physiologicalReaction direction="left-to-right" evidence="39">
        <dbReference type="Rhea" id="RHEA:43445"/>
    </physiologicalReaction>
</comment>
<dbReference type="Proteomes" id="UP000261540">
    <property type="component" value="Unplaced"/>
</dbReference>
<dbReference type="PROSITE" id="PS50297">
    <property type="entry name" value="ANK_REP_REGION"/>
    <property type="match status" value="1"/>
</dbReference>
<evidence type="ECO:0000256" key="7">
    <source>
        <dbReference type="ARBA" id="ARBA00022475"/>
    </source>
</evidence>
<evidence type="ECO:0000256" key="36">
    <source>
        <dbReference type="ARBA" id="ARBA00050789"/>
    </source>
</evidence>
<evidence type="ECO:0000256" key="2">
    <source>
        <dbReference type="ARBA" id="ARBA00004236"/>
    </source>
</evidence>
<dbReference type="GO" id="GO:0007200">
    <property type="term" value="P:phospholipase C-activating G protein-coupled receptor signaling pathway"/>
    <property type="evidence" value="ECO:0007669"/>
    <property type="project" value="InterPro"/>
</dbReference>
<evidence type="ECO:0000256" key="1">
    <source>
        <dbReference type="ARBA" id="ARBA00004123"/>
    </source>
</evidence>
<keyword evidence="10 43" id="KW-0808">Transferase</keyword>
<name>A0A3B3REZ6_9TELE</name>
<evidence type="ECO:0000256" key="31">
    <source>
        <dbReference type="ARBA" id="ARBA00034642"/>
    </source>
</evidence>
<evidence type="ECO:0000256" key="12">
    <source>
        <dbReference type="ARBA" id="ARBA00022737"/>
    </source>
</evidence>
<comment type="catalytic activity">
    <reaction evidence="28">
        <text>1-O-hexadecyl-2-(5Z,8Z,11Z,14Z-eicosatetraenoyl)-sn-glycerol + ATP = 1-O-hexadecyl-2-(5Z,8Z,11Z,14Z-eicosatetraenoyl)-sn-glycero-3-phosphate + ADP + H(+)</text>
        <dbReference type="Rhea" id="RHEA:40403"/>
        <dbReference type="ChEBI" id="CHEBI:15378"/>
        <dbReference type="ChEBI" id="CHEBI:30616"/>
        <dbReference type="ChEBI" id="CHEBI:77184"/>
        <dbReference type="ChEBI" id="CHEBI:77186"/>
        <dbReference type="ChEBI" id="CHEBI:456216"/>
    </reaction>
    <physiologicalReaction direction="left-to-right" evidence="28">
        <dbReference type="Rhea" id="RHEA:40404"/>
    </physiologicalReaction>
</comment>
<dbReference type="SMART" id="SM00045">
    <property type="entry name" value="DAGKa"/>
    <property type="match status" value="1"/>
</dbReference>
<proteinExistence type="inferred from homology"/>
<dbReference type="InterPro" id="IPR001206">
    <property type="entry name" value="Diacylglycerol_kinase_cat_dom"/>
</dbReference>
<keyword evidence="8" id="KW-0963">Cytoplasm</keyword>
<feature type="repeat" description="ANK" evidence="42">
    <location>
        <begin position="1269"/>
        <end position="1301"/>
    </location>
</feature>
<dbReference type="Gene3D" id="3.40.50.10330">
    <property type="entry name" value="Probable inorganic polyphosphate/atp-NAD kinase, domain 1"/>
    <property type="match status" value="1"/>
</dbReference>
<feature type="region of interest" description="Disordered" evidence="44">
    <location>
        <begin position="1154"/>
        <end position="1196"/>
    </location>
</feature>
<dbReference type="InterPro" id="IPR016064">
    <property type="entry name" value="NAD/diacylglycerol_kinase_sf"/>
</dbReference>
<evidence type="ECO:0000256" key="21">
    <source>
        <dbReference type="ARBA" id="ARBA00023242"/>
    </source>
</evidence>
<dbReference type="SUPFAM" id="SSF111331">
    <property type="entry name" value="NAD kinase/diacylglycerol kinase-like"/>
    <property type="match status" value="1"/>
</dbReference>
<dbReference type="InterPro" id="IPR056383">
    <property type="entry name" value="DGKI-like_dom"/>
</dbReference>
<dbReference type="Gene3D" id="2.60.200.40">
    <property type="match status" value="1"/>
</dbReference>
<evidence type="ECO:0000313" key="47">
    <source>
        <dbReference type="Proteomes" id="UP000261540"/>
    </source>
</evidence>
<evidence type="ECO:0000256" key="43">
    <source>
        <dbReference type="RuleBase" id="RU361128"/>
    </source>
</evidence>
<comment type="catalytic activity">
    <reaction evidence="23">
        <text>1,2-di-(9Z-octadecenoyl)-sn-glycerol + ATP = 1,2-di-(9Z-octadecenoyl)-sn-glycero-3-phosphate + ADP + H(+)</text>
        <dbReference type="Rhea" id="RHEA:40327"/>
        <dbReference type="ChEBI" id="CHEBI:15378"/>
        <dbReference type="ChEBI" id="CHEBI:30616"/>
        <dbReference type="ChEBI" id="CHEBI:52333"/>
        <dbReference type="ChEBI" id="CHEBI:74546"/>
        <dbReference type="ChEBI" id="CHEBI:456216"/>
    </reaction>
    <physiologicalReaction direction="left-to-right" evidence="23">
        <dbReference type="Rhea" id="RHEA:40328"/>
    </physiologicalReaction>
</comment>
<dbReference type="GeneTree" id="ENSGT00940000156152"/>
<feature type="region of interest" description="Disordered" evidence="44">
    <location>
        <begin position="260"/>
        <end position="296"/>
    </location>
</feature>
<dbReference type="GO" id="GO:0047649">
    <property type="term" value="F:alkylglycerol kinase activity"/>
    <property type="evidence" value="ECO:0007669"/>
    <property type="project" value="UniProtKB-EC"/>
</dbReference>
<feature type="compositionally biased region" description="Basic residues" evidence="44">
    <location>
        <begin position="652"/>
        <end position="667"/>
    </location>
</feature>
<keyword evidence="13 43" id="KW-0547">Nucleotide-binding</keyword>
<comment type="pathway">
    <text evidence="5">Lipid metabolism; glycerolipid metabolism.</text>
</comment>
<accession>A0A3B3REZ6</accession>
<keyword evidence="7" id="KW-1003">Cell membrane</keyword>
<evidence type="ECO:0000256" key="16">
    <source>
        <dbReference type="ARBA" id="ARBA00022833"/>
    </source>
</evidence>
<comment type="catalytic activity">
    <reaction evidence="32">
        <text>1-O-hexadecyl-2-acetyl-sn-glycerol + ATP = 1-O-hexadecyl-2-acetyl-sn-glycero-3-phosphate + ADP + H(+)</text>
        <dbReference type="Rhea" id="RHEA:41676"/>
        <dbReference type="ChEBI" id="CHEBI:15378"/>
        <dbReference type="ChEBI" id="CHEBI:30616"/>
        <dbReference type="ChEBI" id="CHEBI:75936"/>
        <dbReference type="ChEBI" id="CHEBI:78385"/>
        <dbReference type="ChEBI" id="CHEBI:456216"/>
    </reaction>
    <physiologicalReaction direction="left-to-right" evidence="32">
        <dbReference type="Rhea" id="RHEA:41677"/>
    </physiologicalReaction>
</comment>
<dbReference type="SMART" id="SM00248">
    <property type="entry name" value="ANK"/>
    <property type="match status" value="2"/>
</dbReference>
<feature type="region of interest" description="Disordered" evidence="44">
    <location>
        <begin position="1"/>
        <end position="77"/>
    </location>
</feature>
<feature type="compositionally biased region" description="Low complexity" evidence="44">
    <location>
        <begin position="1175"/>
        <end position="1196"/>
    </location>
</feature>
<keyword evidence="15 43" id="KW-0418">Kinase</keyword>
<evidence type="ECO:0000256" key="27">
    <source>
        <dbReference type="ARBA" id="ARBA00034614"/>
    </source>
</evidence>
<keyword evidence="47" id="KW-1185">Reference proteome</keyword>
<dbReference type="Gene3D" id="1.25.40.20">
    <property type="entry name" value="Ankyrin repeat-containing domain"/>
    <property type="match status" value="1"/>
</dbReference>
<reference evidence="46" key="1">
    <citation type="submission" date="2025-08" db="UniProtKB">
        <authorList>
            <consortium name="Ensembl"/>
        </authorList>
    </citation>
    <scope>IDENTIFICATION</scope>
</reference>
<keyword evidence="9" id="KW-0597">Phosphoprotein</keyword>
<evidence type="ECO:0000256" key="29">
    <source>
        <dbReference type="ARBA" id="ARBA00034636"/>
    </source>
</evidence>
<comment type="catalytic activity">
    <reaction evidence="35">
        <text>1,2-di-(5Z,8Z,11Z,14Z)-eicosatetraenoyl-sn-glycerol + ATP = 1,2-di-(5Z,8Z,11Z,14Z)-eicosatetraenoyl-sn-glycero-3-phosphate + ADP + H(+)</text>
        <dbReference type="Rhea" id="RHEA:40351"/>
        <dbReference type="ChEBI" id="CHEBI:15378"/>
        <dbReference type="ChEBI" id="CHEBI:30616"/>
        <dbReference type="ChEBI" id="CHEBI:77125"/>
        <dbReference type="ChEBI" id="CHEBI:77126"/>
        <dbReference type="ChEBI" id="CHEBI:456216"/>
    </reaction>
    <physiologicalReaction direction="left-to-right" evidence="35">
        <dbReference type="Rhea" id="RHEA:40352"/>
    </physiologicalReaction>
</comment>
<evidence type="ECO:0000256" key="18">
    <source>
        <dbReference type="ARBA" id="ARBA00023043"/>
    </source>
</evidence>
<keyword evidence="22" id="KW-0966">Cell projection</keyword>
<evidence type="ECO:0000256" key="41">
    <source>
        <dbReference type="ARBA" id="ARBA00060536"/>
    </source>
</evidence>
<comment type="catalytic activity">
    <reaction evidence="34">
        <text>1-(9Z-octadecenoyl)-2-hexadecanoyl-sn-glycerol + ATP = 1-(9Z)-octadecenoyl-2-hexadecanoyl-sn-glycero-3-phosphate + ADP + H(+)</text>
        <dbReference type="Rhea" id="RHEA:43420"/>
        <dbReference type="ChEBI" id="CHEBI:15378"/>
        <dbReference type="ChEBI" id="CHEBI:30616"/>
        <dbReference type="ChEBI" id="CHEBI:74551"/>
        <dbReference type="ChEBI" id="CHEBI:75447"/>
        <dbReference type="ChEBI" id="CHEBI:456216"/>
    </reaction>
    <physiologicalReaction direction="left-to-right" evidence="34">
        <dbReference type="Rhea" id="RHEA:43421"/>
    </physiologicalReaction>
</comment>
<evidence type="ECO:0000256" key="38">
    <source>
        <dbReference type="ARBA" id="ARBA00051008"/>
    </source>
</evidence>
<evidence type="ECO:0000256" key="24">
    <source>
        <dbReference type="ARBA" id="ARBA00023395"/>
    </source>
</evidence>
<evidence type="ECO:0000256" key="23">
    <source>
        <dbReference type="ARBA" id="ARBA00023371"/>
    </source>
</evidence>
<comment type="catalytic activity">
    <reaction evidence="37">
        <text>1-hexadecanoyl-2-(5Z,8Z,11Z,14Z-eicosatetraenoyl)-sn-glycerol + ATP = 1-hexadecanoyl-2-(5Z,8Z,11Z,14Z-eicosatetraenoyl)-sn-glycero-3-phosphate + ADP + H(+)</text>
        <dbReference type="Rhea" id="RHEA:40335"/>
        <dbReference type="ChEBI" id="CHEBI:15378"/>
        <dbReference type="ChEBI" id="CHEBI:30616"/>
        <dbReference type="ChEBI" id="CHEBI:72864"/>
        <dbReference type="ChEBI" id="CHEBI:77096"/>
        <dbReference type="ChEBI" id="CHEBI:456216"/>
    </reaction>
    <physiologicalReaction direction="left-to-right" evidence="37">
        <dbReference type="Rhea" id="RHEA:40336"/>
    </physiologicalReaction>
</comment>
<evidence type="ECO:0000256" key="34">
    <source>
        <dbReference type="ARBA" id="ARBA00050429"/>
    </source>
</evidence>
<dbReference type="UniPathway" id="UPA00230"/>
<evidence type="ECO:0000256" key="4">
    <source>
        <dbReference type="ARBA" id="ARBA00004514"/>
    </source>
</evidence>
<evidence type="ECO:0000256" key="32">
    <source>
        <dbReference type="ARBA" id="ARBA00034647"/>
    </source>
</evidence>
<dbReference type="InterPro" id="IPR000756">
    <property type="entry name" value="Diacylglycerol_kin_accessory"/>
</dbReference>
<evidence type="ECO:0000256" key="28">
    <source>
        <dbReference type="ARBA" id="ARBA00034624"/>
    </source>
</evidence>
<evidence type="ECO:0000256" key="11">
    <source>
        <dbReference type="ARBA" id="ARBA00022723"/>
    </source>
</evidence>
<dbReference type="GO" id="GO:0004143">
    <property type="term" value="F:ATP-dependent diacylglycerol kinase activity"/>
    <property type="evidence" value="ECO:0007669"/>
    <property type="project" value="UniProtKB-EC"/>
</dbReference>
<comment type="catalytic activity">
    <reaction evidence="30">
        <text>1-O-hexadecyl-2-(9Z-octadecenoyl)-sn-glycerol + ATP = 1-O-hexadecyl-2-(9Z-octadecenoyl)-sn-glycero-3-phosphate + ADP + H(+)</text>
        <dbReference type="Rhea" id="RHEA:40407"/>
        <dbReference type="ChEBI" id="CHEBI:15378"/>
        <dbReference type="ChEBI" id="CHEBI:30616"/>
        <dbReference type="ChEBI" id="CHEBI:77185"/>
        <dbReference type="ChEBI" id="CHEBI:77187"/>
        <dbReference type="ChEBI" id="CHEBI:456216"/>
    </reaction>
    <physiologicalReaction direction="left-to-right" evidence="30">
        <dbReference type="Rhea" id="RHEA:40408"/>
    </physiologicalReaction>
</comment>
<evidence type="ECO:0000256" key="6">
    <source>
        <dbReference type="ARBA" id="ARBA00009280"/>
    </source>
</evidence>
<dbReference type="FunFam" id="1.25.40.20:FF:000034">
    <property type="entry name" value="Diacylglycerol kinase"/>
    <property type="match status" value="1"/>
</dbReference>
<sequence length="1340" mass="149256">MADAATCTGGSSARSGRGSHGTPTMATKPPTLRGPADNGEAIVHEGEDGQCHNLDESTRDRAAEAESRSEEPIVTGEEDIQMESEFLHRNLRKQVSYSTIRSDSNTGPLEEFDLNDMDAFFRRHFKKKKKAKANGVLAASDPWSSRPGVALSTSKARRRSSTSLQSNTQLHESLPASGGQCSCEGRLLNGSRHGRRRSSTTTPILNRRFAVRHRGAGQLHAIDAHLLGSSILLASLLQIAKEDDGRTALGTVQQVVVRGAGPGRVSSGSESEVEMNSPCPVRKPDPGCQGDREESGEEGMWQDIDTFVNLPLVPLSRIPSSSRVRGEWPAYRKRWRLGNAQPRRRRWNRRTFRAHRALARPLTGVCGRPQLETWSGSLSKAITKSNHQHLAAQPSALAVGKSDPGREIRCTVDWSEGALYGEHIWFETSVSGESCYVGEQNCVARTLQKSAARKKCGACKIVVHTNCIEQLEKLANSEQLTPVEILHDQLMKDPSCRINFRCKPSFRESGSRNLREPPIVRHHWVHRRRQDGRCRQCGKVGGGAPGSREKPSEWQRVSCDTQLLFGVIRLGNNLISLCKFVFLQGFQQKFAFHSKEIVAISCSWCKQAYHNKVTCFMLQHIGEACSLGAHASVIVPPTWIIRARRPQTSLKSSKKKKRTSFKRKSSKKGAEETRWKPFIVKPIPSQHLKPLLVFVNPKSGGNQGTKIIQTFLWCLNPRQVFDLSQGGPKEGLEMYRKIPNLRILACGGDGTVGWILSTLDQLQLSPQPPVAILPLGTGNDLARTLNWGGGYTDEPISKILSHVEDGNVVQLDRWNLIVEPNLEACQEEKDEQQTDKLPLDVFNNYFSLGFDAHVTLEFHESREANPEKFNSRFRNKMFYAGTAFSDFLMGSSKDLAKHIKVVCDGTDLTSKVQELKLQCLVFLNIPRYCAGTMPWGNPSEHRDFEPQRHDDGYIEVIGFTMTSLATLQVGGHGVRLNQCREVTLTTNKSIPMQVDGEPCRLAPSIIRISLRNQANMVQKTKRRTSIPLLNDQLPVPEQLHIHVSRISMLDYEALHYDKEKLKEASIPLGIIVVPGDSDLETCRSHIERLQEGDDGTKSRTQKLSTKWCFLDSTTADRFYRIDRAQEHLNYVTDLSQDELFILDPELVVKETVGTSPGMPHLVESSGEYPDGSTQFAFPESSSPPSSSAPRSDSPAFTNTDQVEVLIKCVTSKDCQRLRALHEQGADLTALDSSGRSLIHHAVEVGSKEIVKYIIDNVPTEVLDATEKENGETALHRAASRRQRTICHYLVEAGASLMKTDLQGDTPKNCAEKSEDQDLADYLGNRQHFQMIQREDQETAV</sequence>
<evidence type="ECO:0000256" key="33">
    <source>
        <dbReference type="ARBA" id="ARBA00049500"/>
    </source>
</evidence>
<feature type="region of interest" description="Disordered" evidence="44">
    <location>
        <begin position="646"/>
        <end position="672"/>
    </location>
</feature>
<dbReference type="Pfam" id="PF00781">
    <property type="entry name" value="DAGK_cat"/>
    <property type="match status" value="1"/>
</dbReference>
<comment type="similarity">
    <text evidence="6 43">Belongs to the eukaryotic diacylglycerol kinase family.</text>
</comment>
<evidence type="ECO:0000256" key="19">
    <source>
        <dbReference type="ARBA" id="ARBA00023098"/>
    </source>
</evidence>
<keyword evidence="11" id="KW-0479">Metal-binding</keyword>
<dbReference type="Pfam" id="PF23578">
    <property type="entry name" value="DGKI"/>
    <property type="match status" value="1"/>
</dbReference>
<dbReference type="PANTHER" id="PTHR11255:SF43">
    <property type="entry name" value="DIACYLGLYCEROL KINASE ZETA"/>
    <property type="match status" value="1"/>
</dbReference>
<evidence type="ECO:0000256" key="14">
    <source>
        <dbReference type="ARBA" id="ARBA00022771"/>
    </source>
</evidence>
<dbReference type="SUPFAM" id="SSF48403">
    <property type="entry name" value="Ankyrin repeat"/>
    <property type="match status" value="1"/>
</dbReference>
<dbReference type="Ensembl" id="ENSPKIT00000041685.1">
    <property type="protein sequence ID" value="ENSPKIP00000017177.1"/>
    <property type="gene ID" value="ENSPKIG00000003209.1"/>
</dbReference>
<evidence type="ECO:0000256" key="40">
    <source>
        <dbReference type="ARBA" id="ARBA00051725"/>
    </source>
</evidence>
<keyword evidence="18 42" id="KW-0040">ANK repeat</keyword>
<comment type="catalytic activity">
    <reaction evidence="24">
        <text>1,2-didecanoyl-sn-glycerol + ATP = 1,2-didecanoyl-sn-glycero-3-phosphate + ADP + H(+)</text>
        <dbReference type="Rhea" id="RHEA:43428"/>
        <dbReference type="ChEBI" id="CHEBI:15378"/>
        <dbReference type="ChEBI" id="CHEBI:18155"/>
        <dbReference type="ChEBI" id="CHEBI:30616"/>
        <dbReference type="ChEBI" id="CHEBI:78227"/>
        <dbReference type="ChEBI" id="CHEBI:456216"/>
    </reaction>
    <physiologicalReaction direction="left-to-right" evidence="24">
        <dbReference type="Rhea" id="RHEA:43429"/>
    </physiologicalReaction>
</comment>
<keyword evidence="14" id="KW-0863">Zinc-finger</keyword>
<evidence type="ECO:0000256" key="5">
    <source>
        <dbReference type="ARBA" id="ARBA00005175"/>
    </source>
</evidence>
<dbReference type="GO" id="GO:0005829">
    <property type="term" value="C:cytosol"/>
    <property type="evidence" value="ECO:0007669"/>
    <property type="project" value="UniProtKB-SubCell"/>
</dbReference>
<reference evidence="46" key="2">
    <citation type="submission" date="2025-09" db="UniProtKB">
        <authorList>
            <consortium name="Ensembl"/>
        </authorList>
    </citation>
    <scope>IDENTIFICATION</scope>
</reference>
<comment type="pathway">
    <text evidence="41">Glycerolipid metabolism.</text>
</comment>
<evidence type="ECO:0000256" key="44">
    <source>
        <dbReference type="SAM" id="MobiDB-lite"/>
    </source>
</evidence>
<keyword evidence="21" id="KW-0539">Nucleus</keyword>
<evidence type="ECO:0000256" key="35">
    <source>
        <dbReference type="ARBA" id="ARBA00050690"/>
    </source>
</evidence>
<comment type="catalytic activity">
    <reaction evidence="31">
        <text>1-O-alkyl-2-acyl-sn-glycerol + ATP = 1-O-alkyl-2-acyl-sn-glycero-3-phosphate + ADP + H(+)</text>
        <dbReference type="Rhea" id="RHEA:44072"/>
        <dbReference type="ChEBI" id="CHEBI:15378"/>
        <dbReference type="ChEBI" id="CHEBI:30616"/>
        <dbReference type="ChEBI" id="CHEBI:52595"/>
        <dbReference type="ChEBI" id="CHEBI:73332"/>
        <dbReference type="ChEBI" id="CHEBI:456216"/>
    </reaction>
    <physiologicalReaction direction="left-to-right" evidence="31">
        <dbReference type="Rhea" id="RHEA:44073"/>
    </physiologicalReaction>
</comment>
<dbReference type="InterPro" id="IPR017438">
    <property type="entry name" value="ATP-NAD_kinase_N"/>
</dbReference>
<evidence type="ECO:0000256" key="22">
    <source>
        <dbReference type="ARBA" id="ARBA00023273"/>
    </source>
</evidence>
<evidence type="ECO:0000256" key="26">
    <source>
        <dbReference type="ARBA" id="ARBA00023411"/>
    </source>
</evidence>
<evidence type="ECO:0000256" key="20">
    <source>
        <dbReference type="ARBA" id="ARBA00023136"/>
    </source>
</evidence>
<evidence type="ECO:0000313" key="46">
    <source>
        <dbReference type="Ensembl" id="ENSPKIP00000017177.1"/>
    </source>
</evidence>
<comment type="catalytic activity">
    <reaction evidence="33">
        <text>a 1-O-alkyl-sn-glycerol + ATP = a 1-O-alkyl-sn-glycero-3-phosphate + ADP + H(+)</text>
        <dbReference type="Rhea" id="RHEA:16937"/>
        <dbReference type="ChEBI" id="CHEBI:15378"/>
        <dbReference type="ChEBI" id="CHEBI:15850"/>
        <dbReference type="ChEBI" id="CHEBI:30616"/>
        <dbReference type="ChEBI" id="CHEBI:58014"/>
        <dbReference type="ChEBI" id="CHEBI:456216"/>
        <dbReference type="EC" id="2.7.1.93"/>
    </reaction>
    <physiologicalReaction direction="left-to-right" evidence="33">
        <dbReference type="Rhea" id="RHEA:16938"/>
    </physiologicalReaction>
</comment>
<evidence type="ECO:0000256" key="8">
    <source>
        <dbReference type="ARBA" id="ARBA00022490"/>
    </source>
</evidence>
<dbReference type="PROSITE" id="PS50088">
    <property type="entry name" value="ANK_REPEAT"/>
    <property type="match status" value="1"/>
</dbReference>
<dbReference type="GO" id="GO:0005886">
    <property type="term" value="C:plasma membrane"/>
    <property type="evidence" value="ECO:0007669"/>
    <property type="project" value="UniProtKB-SubCell"/>
</dbReference>
<evidence type="ECO:0000256" key="17">
    <source>
        <dbReference type="ARBA" id="ARBA00022840"/>
    </source>
</evidence>
<comment type="catalytic activity">
    <reaction evidence="27">
        <text>1-O-hexadecyl-sn-glycerol + ATP = 1-O-hexadecyl-sn-glycero-3-phosphate + ADP + H(+)</text>
        <dbReference type="Rhea" id="RHEA:41672"/>
        <dbReference type="ChEBI" id="CHEBI:15378"/>
        <dbReference type="ChEBI" id="CHEBI:30616"/>
        <dbReference type="ChEBI" id="CHEBI:34115"/>
        <dbReference type="ChEBI" id="CHEBI:77580"/>
        <dbReference type="ChEBI" id="CHEBI:456216"/>
    </reaction>
    <physiologicalReaction direction="left-to-right" evidence="27">
        <dbReference type="Rhea" id="RHEA:41673"/>
    </physiologicalReaction>
</comment>
<keyword evidence="20" id="KW-0472">Membrane</keyword>
<dbReference type="InterPro" id="IPR036770">
    <property type="entry name" value="Ankyrin_rpt-contain_sf"/>
</dbReference>
<feature type="compositionally biased region" description="Basic and acidic residues" evidence="44">
    <location>
        <begin position="282"/>
        <end position="293"/>
    </location>
</feature>
<dbReference type="GO" id="GO:0008270">
    <property type="term" value="F:zinc ion binding"/>
    <property type="evidence" value="ECO:0007669"/>
    <property type="project" value="UniProtKB-KW"/>
</dbReference>
<comment type="catalytic activity">
    <reaction evidence="38">
        <text>1-octadecanoyl-2-(9Z-octadecenoyl)-sn-glycerol + ATP = 1-octadecanoyl-2-(9Z-octadecenoyl)-sn-glycero-3-phosphate + ADP + H(+)</text>
        <dbReference type="Rhea" id="RHEA:43424"/>
        <dbReference type="ChEBI" id="CHEBI:15378"/>
        <dbReference type="ChEBI" id="CHEBI:30616"/>
        <dbReference type="ChEBI" id="CHEBI:74560"/>
        <dbReference type="ChEBI" id="CHEBI:75468"/>
        <dbReference type="ChEBI" id="CHEBI:456216"/>
    </reaction>
    <physiologicalReaction direction="left-to-right" evidence="38">
        <dbReference type="Rhea" id="RHEA:43425"/>
    </physiologicalReaction>
</comment>
<protein>
    <recommendedName>
        <fullName evidence="43">Diacylglycerol kinase</fullName>
        <shortName evidence="43">DAG kinase</shortName>
        <ecNumber evidence="43">2.7.1.107</ecNumber>
    </recommendedName>
</protein>
<comment type="catalytic activity">
    <reaction evidence="29">
        <text>1-hexadecanoyl-2-(9Z-octadecenoyl)-sn-glycerol + ATP = 1-hexadecanoyl-2-(9Z-octadecenoyl)-sn-glycero-3-phosphate + ADP + H(+)</text>
        <dbReference type="Rhea" id="RHEA:43416"/>
        <dbReference type="ChEBI" id="CHEBI:15378"/>
        <dbReference type="ChEBI" id="CHEBI:30616"/>
        <dbReference type="ChEBI" id="CHEBI:64839"/>
        <dbReference type="ChEBI" id="CHEBI:75466"/>
        <dbReference type="ChEBI" id="CHEBI:456216"/>
    </reaction>
    <physiologicalReaction direction="left-to-right" evidence="29">
        <dbReference type="Rhea" id="RHEA:43417"/>
    </physiologicalReaction>
</comment>
<comment type="catalytic activity">
    <reaction evidence="26">
        <text>a 1,2-diacyl-sn-glycerol + ATP = a 1,2-diacyl-sn-glycero-3-phosphate + ADP + H(+)</text>
        <dbReference type="Rhea" id="RHEA:10272"/>
        <dbReference type="ChEBI" id="CHEBI:15378"/>
        <dbReference type="ChEBI" id="CHEBI:17815"/>
        <dbReference type="ChEBI" id="CHEBI:30616"/>
        <dbReference type="ChEBI" id="CHEBI:58608"/>
        <dbReference type="ChEBI" id="CHEBI:456216"/>
        <dbReference type="EC" id="2.7.1.107"/>
    </reaction>
    <physiologicalReaction direction="left-to-right" evidence="26">
        <dbReference type="Rhea" id="RHEA:10273"/>
    </physiologicalReaction>
</comment>
<dbReference type="InterPro" id="IPR002110">
    <property type="entry name" value="Ankyrin_rpt"/>
</dbReference>
<evidence type="ECO:0000259" key="45">
    <source>
        <dbReference type="PROSITE" id="PS50146"/>
    </source>
</evidence>
<comment type="catalytic activity">
    <reaction evidence="40">
        <text>1-eicosanoyl-2-(5Z,8Z,11Z,14Z)-eicosatetraenoyl-sn-glycerol + ATP = 1-eicosanoyl-2-(5Z,8Z,11Z,14Z)-eicosatetraenoyl-sn-glycero-3-phosphate + ADP + H(+)</text>
        <dbReference type="Rhea" id="RHEA:40331"/>
        <dbReference type="ChEBI" id="CHEBI:15378"/>
        <dbReference type="ChEBI" id="CHEBI:30616"/>
        <dbReference type="ChEBI" id="CHEBI:77094"/>
        <dbReference type="ChEBI" id="CHEBI:87223"/>
        <dbReference type="ChEBI" id="CHEBI:456216"/>
    </reaction>
    <physiologicalReaction direction="left-to-right" evidence="40">
        <dbReference type="Rhea" id="RHEA:40332"/>
    </physiologicalReaction>
</comment>
<dbReference type="GO" id="GO:0005634">
    <property type="term" value="C:nucleus"/>
    <property type="evidence" value="ECO:0007669"/>
    <property type="project" value="UniProtKB-SubCell"/>
</dbReference>
<evidence type="ECO:0000256" key="9">
    <source>
        <dbReference type="ARBA" id="ARBA00022553"/>
    </source>
</evidence>
<comment type="catalytic activity">
    <reaction evidence="36">
        <text>1-octadecanoyl-2-(4Z,7Z,10Z,13Z,16Z,19Z-docosahexaenoyl)-sn-glycerol + ATP = 1-octadecanoyl-2-(4Z,7Z,10Z,13Z,16Z,19Z-docosahexaenoyl)-sn-glycero-3-phosphate + ADP + H(+)</text>
        <dbReference type="Rhea" id="RHEA:40359"/>
        <dbReference type="ChEBI" id="CHEBI:15378"/>
        <dbReference type="ChEBI" id="CHEBI:30616"/>
        <dbReference type="ChEBI" id="CHEBI:77129"/>
        <dbReference type="ChEBI" id="CHEBI:77130"/>
        <dbReference type="ChEBI" id="CHEBI:456216"/>
    </reaction>
    <physiologicalReaction direction="left-to-right" evidence="36">
        <dbReference type="Rhea" id="RHEA:40360"/>
    </physiologicalReaction>
</comment>
<dbReference type="SMART" id="SM00046">
    <property type="entry name" value="DAGKc"/>
    <property type="match status" value="1"/>
</dbReference>
<evidence type="ECO:0000256" key="39">
    <source>
        <dbReference type="ARBA" id="ARBA00051332"/>
    </source>
</evidence>
<evidence type="ECO:0000256" key="13">
    <source>
        <dbReference type="ARBA" id="ARBA00022741"/>
    </source>
</evidence>
<organism evidence="46 47">
    <name type="scientific">Paramormyrops kingsleyae</name>
    <dbReference type="NCBI Taxonomy" id="1676925"/>
    <lineage>
        <taxon>Eukaryota</taxon>
        <taxon>Metazoa</taxon>
        <taxon>Chordata</taxon>
        <taxon>Craniata</taxon>
        <taxon>Vertebrata</taxon>
        <taxon>Euteleostomi</taxon>
        <taxon>Actinopterygii</taxon>
        <taxon>Neopterygii</taxon>
        <taxon>Teleostei</taxon>
        <taxon>Osteoglossocephala</taxon>
        <taxon>Osteoglossomorpha</taxon>
        <taxon>Osteoglossiformes</taxon>
        <taxon>Mormyridae</taxon>
        <taxon>Paramormyrops</taxon>
    </lineage>
</organism>
<dbReference type="GO" id="GO:0005524">
    <property type="term" value="F:ATP binding"/>
    <property type="evidence" value="ECO:0007669"/>
    <property type="project" value="UniProtKB-KW"/>
</dbReference>
<dbReference type="FunFam" id="2.60.200.40:FF:000002">
    <property type="entry name" value="Diacylglycerol kinase"/>
    <property type="match status" value="1"/>
</dbReference>
<comment type="catalytic activity">
    <reaction evidence="25">
        <text>1-octadecanoyl-2-(5Z,8Z,11Z,14Z-eicosatetraenoyl)-sn-glycerol + ATP = 1-octadecanoyl-2-(5Z,8Z,11Z,14Z-eicosatetraenoyl)-sn-glycero-3-phosphate + ADP + H(+)</text>
        <dbReference type="Rhea" id="RHEA:40323"/>
        <dbReference type="ChEBI" id="CHEBI:15378"/>
        <dbReference type="ChEBI" id="CHEBI:30616"/>
        <dbReference type="ChEBI" id="CHEBI:75728"/>
        <dbReference type="ChEBI" id="CHEBI:77091"/>
        <dbReference type="ChEBI" id="CHEBI:456216"/>
    </reaction>
    <physiologicalReaction direction="left-to-right" evidence="25">
        <dbReference type="Rhea" id="RHEA:40324"/>
    </physiologicalReaction>
</comment>
<evidence type="ECO:0000256" key="42">
    <source>
        <dbReference type="PROSITE-ProRule" id="PRU00023"/>
    </source>
</evidence>
<dbReference type="GO" id="GO:0098978">
    <property type="term" value="C:glutamatergic synapse"/>
    <property type="evidence" value="ECO:0007669"/>
    <property type="project" value="TreeGrafter"/>
</dbReference>
<dbReference type="PROSITE" id="PS50146">
    <property type="entry name" value="DAGK"/>
    <property type="match status" value="1"/>
</dbReference>
<evidence type="ECO:0000256" key="25">
    <source>
        <dbReference type="ARBA" id="ARBA00023400"/>
    </source>
</evidence>
<feature type="compositionally biased region" description="Basic and acidic residues" evidence="44">
    <location>
        <begin position="42"/>
        <end position="71"/>
    </location>
</feature>
<feature type="domain" description="DAGKc" evidence="45">
    <location>
        <begin position="686"/>
        <end position="820"/>
    </location>
</feature>
<dbReference type="Pfam" id="PF12796">
    <property type="entry name" value="Ank_2"/>
    <property type="match status" value="1"/>
</dbReference>
<keyword evidence="12" id="KW-0677">Repeat</keyword>
<dbReference type="FunFam" id="3.40.50.10330:FF:000002">
    <property type="entry name" value="Diacylglycerol kinase"/>
    <property type="match status" value="1"/>
</dbReference>
<feature type="region of interest" description="Disordered" evidence="44">
    <location>
        <begin position="142"/>
        <end position="179"/>
    </location>
</feature>
<dbReference type="GO" id="GO:0030027">
    <property type="term" value="C:lamellipodium"/>
    <property type="evidence" value="ECO:0007669"/>
    <property type="project" value="UniProtKB-SubCell"/>
</dbReference>
<evidence type="ECO:0000256" key="30">
    <source>
        <dbReference type="ARBA" id="ARBA00034638"/>
    </source>
</evidence>
<dbReference type="STRING" id="1676925.ENSPKIP00000017177"/>
<keyword evidence="17 43" id="KW-0067">ATP-binding</keyword>
<dbReference type="GO" id="GO:0046486">
    <property type="term" value="P:glycerolipid metabolic process"/>
    <property type="evidence" value="ECO:0007669"/>
    <property type="project" value="UniProtKB-UniPathway"/>
</dbReference>
<keyword evidence="16" id="KW-0862">Zinc</keyword>
<dbReference type="EC" id="2.7.1.107" evidence="43"/>
<evidence type="ECO:0000256" key="10">
    <source>
        <dbReference type="ARBA" id="ARBA00022679"/>
    </source>
</evidence>
<comment type="subcellular location">
    <subcellularLocation>
        <location evidence="2">Cell membrane</location>
    </subcellularLocation>
    <subcellularLocation>
        <location evidence="3">Cell projection</location>
        <location evidence="3">Lamellipodium</location>
    </subcellularLocation>
    <subcellularLocation>
        <location evidence="4">Cytoplasm</location>
        <location evidence="4">Cytosol</location>
    </subcellularLocation>
    <subcellularLocation>
        <location evidence="1">Nucleus</location>
    </subcellularLocation>
</comment>
<evidence type="ECO:0000256" key="3">
    <source>
        <dbReference type="ARBA" id="ARBA00004510"/>
    </source>
</evidence>
<dbReference type="InterPro" id="IPR037607">
    <property type="entry name" value="DGK"/>
</dbReference>